<dbReference type="AlphaFoldDB" id="A0A5S6QBD6"/>
<evidence type="ECO:0000313" key="2">
    <source>
        <dbReference type="WBParaSite" id="TMUE_1000004631.1"/>
    </source>
</evidence>
<dbReference type="Proteomes" id="UP000046395">
    <property type="component" value="Unassembled WGS sequence"/>
</dbReference>
<organism evidence="1 2">
    <name type="scientific">Trichuris muris</name>
    <name type="common">Mouse whipworm</name>
    <dbReference type="NCBI Taxonomy" id="70415"/>
    <lineage>
        <taxon>Eukaryota</taxon>
        <taxon>Metazoa</taxon>
        <taxon>Ecdysozoa</taxon>
        <taxon>Nematoda</taxon>
        <taxon>Enoplea</taxon>
        <taxon>Dorylaimia</taxon>
        <taxon>Trichinellida</taxon>
        <taxon>Trichuridae</taxon>
        <taxon>Trichuris</taxon>
    </lineage>
</organism>
<reference evidence="2" key="1">
    <citation type="submission" date="2019-12" db="UniProtKB">
        <authorList>
            <consortium name="WormBaseParasite"/>
        </authorList>
    </citation>
    <scope>IDENTIFICATION</scope>
</reference>
<dbReference type="Pfam" id="PF14223">
    <property type="entry name" value="Retrotran_gag_2"/>
    <property type="match status" value="1"/>
</dbReference>
<dbReference type="WBParaSite" id="TMUE_1000004631.1">
    <property type="protein sequence ID" value="TMUE_1000004631.1"/>
    <property type="gene ID" value="WBGene00299037"/>
</dbReference>
<name>A0A5S6QBD6_TRIMR</name>
<keyword evidence="1" id="KW-1185">Reference proteome</keyword>
<protein>
    <submittedName>
        <fullName evidence="2">Uncharacterized protein</fullName>
    </submittedName>
</protein>
<evidence type="ECO:0000313" key="1">
    <source>
        <dbReference type="Proteomes" id="UP000046395"/>
    </source>
</evidence>
<accession>A0A5S6QBD6</accession>
<proteinExistence type="predicted"/>
<sequence length="137" mass="15508">MTSGKSCPHLDLKLSPKLDNKAMALLTLSVEDSQLLHVANCDIASEMWKKLEKQHSRFSFGSQLYLRRKIYCIRFTSATMQTHINSMLEVVGLPQGAGRVISTGLVTALEGREEADLSVEYVTGKMMDEYQRRVWKL</sequence>